<dbReference type="CDD" id="cd09274">
    <property type="entry name" value="RNase_HI_RT_Ty3"/>
    <property type="match status" value="1"/>
</dbReference>
<dbReference type="SUPFAM" id="SSF56672">
    <property type="entry name" value="DNA/RNA polymerases"/>
    <property type="match status" value="1"/>
</dbReference>
<evidence type="ECO:0000256" key="1">
    <source>
        <dbReference type="ARBA" id="ARBA00022679"/>
    </source>
</evidence>
<keyword evidence="2" id="KW-0548">Nucleotidyltransferase</keyword>
<evidence type="ECO:0000259" key="8">
    <source>
        <dbReference type="Pfam" id="PF17917"/>
    </source>
</evidence>
<evidence type="ECO:0000256" key="3">
    <source>
        <dbReference type="ARBA" id="ARBA00022722"/>
    </source>
</evidence>
<dbReference type="GO" id="GO:0003964">
    <property type="term" value="F:RNA-directed DNA polymerase activity"/>
    <property type="evidence" value="ECO:0007669"/>
    <property type="project" value="UniProtKB-KW"/>
</dbReference>
<dbReference type="InterPro" id="IPR041373">
    <property type="entry name" value="RT_RNaseH"/>
</dbReference>
<keyword evidence="1" id="KW-0808">Transferase</keyword>
<feature type="non-terminal residue" evidence="9">
    <location>
        <position position="185"/>
    </location>
</feature>
<keyword evidence="6" id="KW-0695">RNA-directed DNA polymerase</keyword>
<evidence type="ECO:0000256" key="6">
    <source>
        <dbReference type="ARBA" id="ARBA00022918"/>
    </source>
</evidence>
<dbReference type="PANTHER" id="PTHR34072:SF52">
    <property type="entry name" value="RIBONUCLEASE H"/>
    <property type="match status" value="1"/>
</dbReference>
<feature type="domain" description="Reverse transcriptase RNase H-like" evidence="8">
    <location>
        <begin position="27"/>
        <end position="129"/>
    </location>
</feature>
<dbReference type="PANTHER" id="PTHR34072">
    <property type="entry name" value="ENZYMATIC POLYPROTEIN-RELATED"/>
    <property type="match status" value="1"/>
</dbReference>
<feature type="non-terminal residue" evidence="9">
    <location>
        <position position="1"/>
    </location>
</feature>
<dbReference type="EMBL" id="JAHGAV010001049">
    <property type="protein sequence ID" value="KAG6922970.1"/>
    <property type="molecule type" value="Genomic_DNA"/>
</dbReference>
<proteinExistence type="predicted"/>
<dbReference type="Proteomes" id="UP000765507">
    <property type="component" value="Unassembled WGS sequence"/>
</dbReference>
<keyword evidence="3" id="KW-0540">Nuclease</keyword>
<organism evidence="9 10">
    <name type="scientific">Chelydra serpentina</name>
    <name type="common">Snapping turtle</name>
    <name type="synonym">Testudo serpentina</name>
    <dbReference type="NCBI Taxonomy" id="8475"/>
    <lineage>
        <taxon>Eukaryota</taxon>
        <taxon>Metazoa</taxon>
        <taxon>Chordata</taxon>
        <taxon>Craniata</taxon>
        <taxon>Vertebrata</taxon>
        <taxon>Euteleostomi</taxon>
        <taxon>Archelosauria</taxon>
        <taxon>Testudinata</taxon>
        <taxon>Testudines</taxon>
        <taxon>Cryptodira</taxon>
        <taxon>Durocryptodira</taxon>
        <taxon>Americhelydia</taxon>
        <taxon>Chelydroidea</taxon>
        <taxon>Chelydridae</taxon>
        <taxon>Chelydra</taxon>
    </lineage>
</organism>
<dbReference type="Gene3D" id="3.10.20.370">
    <property type="match status" value="1"/>
</dbReference>
<name>A0A8T1S2A5_CHESE</name>
<evidence type="ECO:0000256" key="5">
    <source>
        <dbReference type="ARBA" id="ARBA00022801"/>
    </source>
</evidence>
<dbReference type="FunFam" id="3.10.20.370:FF:000001">
    <property type="entry name" value="Retrovirus-related Pol polyprotein from transposon 17.6-like protein"/>
    <property type="match status" value="1"/>
</dbReference>
<reference evidence="9 10" key="1">
    <citation type="journal article" date="2020" name="G3 (Bethesda)">
        <title>Draft Genome of the Common Snapping Turtle, Chelydra serpentina, a Model for Phenotypic Plasticity in Reptiles.</title>
        <authorList>
            <person name="Das D."/>
            <person name="Singh S.K."/>
            <person name="Bierstedt J."/>
            <person name="Erickson A."/>
            <person name="Galli G.L.J."/>
            <person name="Crossley D.A. 2nd"/>
            <person name="Rhen T."/>
        </authorList>
    </citation>
    <scope>NUCLEOTIDE SEQUENCE [LARGE SCALE GENOMIC DNA]</scope>
    <source>
        <strain evidence="9">KW</strain>
    </source>
</reference>
<evidence type="ECO:0000313" key="10">
    <source>
        <dbReference type="Proteomes" id="UP000765507"/>
    </source>
</evidence>
<dbReference type="AlphaFoldDB" id="A0A8T1S2A5"/>
<accession>A0A8T1S2A5</accession>
<comment type="caution">
    <text evidence="9">The sequence shown here is derived from an EMBL/GenBank/DDBJ whole genome shotgun (WGS) entry which is preliminary data.</text>
</comment>
<dbReference type="OrthoDB" id="9045514at2759"/>
<evidence type="ECO:0000256" key="7">
    <source>
        <dbReference type="SAM" id="MobiDB-lite"/>
    </source>
</evidence>
<evidence type="ECO:0000256" key="2">
    <source>
        <dbReference type="ARBA" id="ARBA00022695"/>
    </source>
</evidence>
<sequence length="185" mass="21022">WTRSCEDAFQELKASLCRGPVLYSPNFDEGFILQTDASEVGLGAVLSQDVDGQDHPVLYISRKLFPREKNYAVVEKEALAVKWACDALRYYLLGNPFILVTDHAPLQWLNRMKDNNMRIQRWYLALQPYAFTVRHRAGKDHANADFLSRLGGMEGSGPDEREPDLRGGCVARRSGPQPPQRETRN</sequence>
<gene>
    <name evidence="9" type="ORF">G0U57_000322</name>
</gene>
<feature type="region of interest" description="Disordered" evidence="7">
    <location>
        <begin position="149"/>
        <end position="185"/>
    </location>
</feature>
<dbReference type="InterPro" id="IPR043502">
    <property type="entry name" value="DNA/RNA_pol_sf"/>
</dbReference>
<keyword evidence="10" id="KW-1185">Reference proteome</keyword>
<keyword evidence="5" id="KW-0378">Hydrolase</keyword>
<evidence type="ECO:0000256" key="4">
    <source>
        <dbReference type="ARBA" id="ARBA00022759"/>
    </source>
</evidence>
<dbReference type="Pfam" id="PF17917">
    <property type="entry name" value="RT_RNaseH"/>
    <property type="match status" value="1"/>
</dbReference>
<dbReference type="GO" id="GO:0004519">
    <property type="term" value="F:endonuclease activity"/>
    <property type="evidence" value="ECO:0007669"/>
    <property type="project" value="UniProtKB-KW"/>
</dbReference>
<keyword evidence="4" id="KW-0255">Endonuclease</keyword>
<protein>
    <recommendedName>
        <fullName evidence="8">Reverse transcriptase RNase H-like domain-containing protein</fullName>
    </recommendedName>
</protein>
<evidence type="ECO:0000313" key="9">
    <source>
        <dbReference type="EMBL" id="KAG6922970.1"/>
    </source>
</evidence>
<dbReference type="GO" id="GO:0016787">
    <property type="term" value="F:hydrolase activity"/>
    <property type="evidence" value="ECO:0007669"/>
    <property type="project" value="UniProtKB-KW"/>
</dbReference>